<keyword evidence="7" id="KW-1185">Reference proteome</keyword>
<keyword evidence="1" id="KW-0472">Membrane</keyword>
<comment type="caution">
    <text evidence="4">The sequence shown here is derived from an EMBL/GenBank/DDBJ whole genome shotgun (WGS) entry which is preliminary data.</text>
</comment>
<gene>
    <name evidence="4" type="ORF">GPM918_LOCUS26309</name>
    <name evidence="3" type="ORF">OVA965_LOCUS23187</name>
    <name evidence="6" type="ORF">SRO942_LOCUS26429</name>
    <name evidence="5" type="ORF">TMI583_LOCUS23904</name>
</gene>
<keyword evidence="1" id="KW-1133">Transmembrane helix</keyword>
<evidence type="ECO:0000313" key="3">
    <source>
        <dbReference type="EMBL" id="CAF1183646.1"/>
    </source>
</evidence>
<evidence type="ECO:0000256" key="1">
    <source>
        <dbReference type="SAM" id="Phobius"/>
    </source>
</evidence>
<dbReference type="Proteomes" id="UP000681722">
    <property type="component" value="Unassembled WGS sequence"/>
</dbReference>
<evidence type="ECO:0000313" key="4">
    <source>
        <dbReference type="EMBL" id="CAF1254777.1"/>
    </source>
</evidence>
<name>A0A815ACE4_9BILA</name>
<dbReference type="InterPro" id="IPR015943">
    <property type="entry name" value="WD40/YVTN_repeat-like_dom_sf"/>
</dbReference>
<keyword evidence="2" id="KW-0732">Signal</keyword>
<dbReference type="Proteomes" id="UP000682733">
    <property type="component" value="Unassembled WGS sequence"/>
</dbReference>
<feature type="signal peptide" evidence="2">
    <location>
        <begin position="1"/>
        <end position="25"/>
    </location>
</feature>
<dbReference type="SUPFAM" id="SSF63825">
    <property type="entry name" value="YWTD domain"/>
    <property type="match status" value="1"/>
</dbReference>
<protein>
    <submittedName>
        <fullName evidence="4">Uncharacterized protein</fullName>
    </submittedName>
</protein>
<evidence type="ECO:0000313" key="6">
    <source>
        <dbReference type="EMBL" id="CAF4026279.1"/>
    </source>
</evidence>
<dbReference type="AlphaFoldDB" id="A0A815ACE4"/>
<feature type="chain" id="PRO_5036411266" evidence="2">
    <location>
        <begin position="26"/>
        <end position="422"/>
    </location>
</feature>
<dbReference type="Gene3D" id="2.130.10.10">
    <property type="entry name" value="YVTN repeat-like/Quinoprotein amine dehydrogenase"/>
    <property type="match status" value="1"/>
</dbReference>
<dbReference type="EMBL" id="CAJOBC010016083">
    <property type="protein sequence ID" value="CAF4026279.1"/>
    <property type="molecule type" value="Genomic_DNA"/>
</dbReference>
<dbReference type="OrthoDB" id="10006285at2759"/>
<evidence type="ECO:0000313" key="7">
    <source>
        <dbReference type="Proteomes" id="UP000663829"/>
    </source>
</evidence>
<evidence type="ECO:0000256" key="2">
    <source>
        <dbReference type="SAM" id="SignalP"/>
    </source>
</evidence>
<dbReference type="EMBL" id="CAJOBA010034925">
    <property type="protein sequence ID" value="CAF3994867.1"/>
    <property type="molecule type" value="Genomic_DNA"/>
</dbReference>
<accession>A0A815ACE4</accession>
<feature type="transmembrane region" description="Helical" evidence="1">
    <location>
        <begin position="401"/>
        <end position="421"/>
    </location>
</feature>
<sequence>METFSCYYSLLLMLSVLITDGNCQGAVYTMSMSPTMNQVIVSRVSISTGQLMYVASVSTNGTGVNVTAADPLFSQGSIMVYENYLFVVNPGSNTLSQFSISPTDATQITLISVQPTNGTYPISVAVNSMYACVLNGGTLNGFRCFSYTSNGLTTMASYDRSLVLYVNQTTPPMGPPNTLSQIQFSADNQALIVSVKGVPNVFSGYILIYTINNGSLSLNPKETVPTGAVLPFSMTLVGQNGLLLTDPGANGFLTLSYSSSNGSVMNSLFTPVNTSVAAALCWSVYSSKTGNYYGIAAGTGTIVEISINPSTNNVTIVQYYMLPNQTGALDTTIITLGSTDYLYVIGTKAQVIISYKLNGPGNATLNGQLTLPASPQVGSPLVQGLAGYVQMSHSSMILRPMGIYQSLVLIFMIFFMQSFMFH</sequence>
<organism evidence="4 7">
    <name type="scientific">Didymodactylos carnosus</name>
    <dbReference type="NCBI Taxonomy" id="1234261"/>
    <lineage>
        <taxon>Eukaryota</taxon>
        <taxon>Metazoa</taxon>
        <taxon>Spiralia</taxon>
        <taxon>Gnathifera</taxon>
        <taxon>Rotifera</taxon>
        <taxon>Eurotatoria</taxon>
        <taxon>Bdelloidea</taxon>
        <taxon>Philodinida</taxon>
        <taxon>Philodinidae</taxon>
        <taxon>Didymodactylos</taxon>
    </lineage>
</organism>
<dbReference type="Proteomes" id="UP000677228">
    <property type="component" value="Unassembled WGS sequence"/>
</dbReference>
<keyword evidence="1" id="KW-0812">Transmembrane</keyword>
<evidence type="ECO:0000313" key="5">
    <source>
        <dbReference type="EMBL" id="CAF3994867.1"/>
    </source>
</evidence>
<dbReference type="Proteomes" id="UP000663829">
    <property type="component" value="Unassembled WGS sequence"/>
</dbReference>
<proteinExistence type="predicted"/>
<dbReference type="EMBL" id="CAJNOQ010010549">
    <property type="protein sequence ID" value="CAF1254777.1"/>
    <property type="molecule type" value="Genomic_DNA"/>
</dbReference>
<dbReference type="EMBL" id="CAJNOK010013397">
    <property type="protein sequence ID" value="CAF1183646.1"/>
    <property type="molecule type" value="Genomic_DNA"/>
</dbReference>
<reference evidence="4" key="1">
    <citation type="submission" date="2021-02" db="EMBL/GenBank/DDBJ databases">
        <authorList>
            <person name="Nowell W R."/>
        </authorList>
    </citation>
    <scope>NUCLEOTIDE SEQUENCE</scope>
</reference>